<protein>
    <submittedName>
        <fullName evidence="1">Uncharacterized protein</fullName>
    </submittedName>
</protein>
<reference evidence="1 2" key="1">
    <citation type="submission" date="2014-10" db="EMBL/GenBank/DDBJ databases">
        <title>Draft genome of the hookworm Ancylostoma caninum.</title>
        <authorList>
            <person name="Mitreva M."/>
        </authorList>
    </citation>
    <scope>NUCLEOTIDE SEQUENCE [LARGE SCALE GENOMIC DNA]</scope>
    <source>
        <strain evidence="1 2">Baltimore</strain>
    </source>
</reference>
<name>A0A368G959_ANCCA</name>
<organism evidence="1 2">
    <name type="scientific">Ancylostoma caninum</name>
    <name type="common">Dog hookworm</name>
    <dbReference type="NCBI Taxonomy" id="29170"/>
    <lineage>
        <taxon>Eukaryota</taxon>
        <taxon>Metazoa</taxon>
        <taxon>Ecdysozoa</taxon>
        <taxon>Nematoda</taxon>
        <taxon>Chromadorea</taxon>
        <taxon>Rhabditida</taxon>
        <taxon>Rhabditina</taxon>
        <taxon>Rhabditomorpha</taxon>
        <taxon>Strongyloidea</taxon>
        <taxon>Ancylostomatidae</taxon>
        <taxon>Ancylostomatinae</taxon>
        <taxon>Ancylostoma</taxon>
    </lineage>
</organism>
<gene>
    <name evidence="1" type="ORF">ANCCAN_13123</name>
</gene>
<proteinExistence type="predicted"/>
<comment type="caution">
    <text evidence="1">The sequence shown here is derived from an EMBL/GenBank/DDBJ whole genome shotgun (WGS) entry which is preliminary data.</text>
</comment>
<dbReference type="Proteomes" id="UP000252519">
    <property type="component" value="Unassembled WGS sequence"/>
</dbReference>
<evidence type="ECO:0000313" key="2">
    <source>
        <dbReference type="Proteomes" id="UP000252519"/>
    </source>
</evidence>
<accession>A0A368G959</accession>
<evidence type="ECO:0000313" key="1">
    <source>
        <dbReference type="EMBL" id="RCN40926.1"/>
    </source>
</evidence>
<dbReference type="EMBL" id="JOJR01000258">
    <property type="protein sequence ID" value="RCN40926.1"/>
    <property type="molecule type" value="Genomic_DNA"/>
</dbReference>
<dbReference type="AlphaFoldDB" id="A0A368G959"/>
<keyword evidence="2" id="KW-1185">Reference proteome</keyword>
<sequence>MFIIQNFGARMESAQPNFRLGSSREMLCIIQECLSVQPRLIGELVTMKENVSSMRFSMLASRRTVVHVWLGKENAMYPIALYHAVYYVYNPVEYSPFILRYVYLRYCHCSLVILRFCLAPRSVRLSVPHRHHV</sequence>